<feature type="transmembrane region" description="Helical" evidence="1">
    <location>
        <begin position="156"/>
        <end position="183"/>
    </location>
</feature>
<dbReference type="Proteomes" id="UP000274391">
    <property type="component" value="Unassembled WGS sequence"/>
</dbReference>
<keyword evidence="4" id="KW-1185">Reference proteome</keyword>
<organism evidence="3 4">
    <name type="scientific">Gulosibacter macacae</name>
    <dbReference type="NCBI Taxonomy" id="2488791"/>
    <lineage>
        <taxon>Bacteria</taxon>
        <taxon>Bacillati</taxon>
        <taxon>Actinomycetota</taxon>
        <taxon>Actinomycetes</taxon>
        <taxon>Micrococcales</taxon>
        <taxon>Microbacteriaceae</taxon>
        <taxon>Gulosibacter</taxon>
    </lineage>
</organism>
<evidence type="ECO:0000313" key="3">
    <source>
        <dbReference type="EMBL" id="RRJ87332.1"/>
    </source>
</evidence>
<evidence type="ECO:0000256" key="1">
    <source>
        <dbReference type="SAM" id="Phobius"/>
    </source>
</evidence>
<dbReference type="AlphaFoldDB" id="A0A3P3VX01"/>
<keyword evidence="1" id="KW-0472">Membrane</keyword>
<reference evidence="3 4" key="1">
    <citation type="submission" date="2018-11" db="EMBL/GenBank/DDBJ databases">
        <title>YIM 102482-1 draft genome.</title>
        <authorList>
            <person name="Li G."/>
            <person name="Jiang Y."/>
        </authorList>
    </citation>
    <scope>NUCLEOTIDE SEQUENCE [LARGE SCALE GENOMIC DNA]</scope>
    <source>
        <strain evidence="3 4">YIM 102482-1</strain>
    </source>
</reference>
<feature type="transmembrane region" description="Helical" evidence="1">
    <location>
        <begin position="110"/>
        <end position="126"/>
    </location>
</feature>
<gene>
    <name evidence="3" type="ORF">EG850_05420</name>
</gene>
<proteinExistence type="predicted"/>
<keyword evidence="1" id="KW-1133">Transmembrane helix</keyword>
<accession>A0A3P3VX01</accession>
<feature type="transmembrane region" description="Helical" evidence="1">
    <location>
        <begin position="6"/>
        <end position="27"/>
    </location>
</feature>
<protein>
    <submittedName>
        <fullName evidence="3">DUF4126 domain-containing protein</fullName>
    </submittedName>
</protein>
<keyword evidence="1" id="KW-0812">Transmembrane</keyword>
<sequence>MEMLTGLGLASAAGLNAYIPLLALGLLDRFTSFVELPGGWAWLANEWTLIIVGVLAVVEIVADKVPVIDSINDTIQTFIRPTAGGIVFGAGTSAQTLPIENPADFFTSNAWIPVAIGVVVALVTHLTKSTTRAAATAVAAGTASPALSVGEDAVSVGLSAAAIFAPLIVILVLAVGIFLGWWITRSFTRRRKRAADATIE</sequence>
<feature type="transmembrane region" description="Helical" evidence="1">
    <location>
        <begin position="39"/>
        <end position="62"/>
    </location>
</feature>
<feature type="domain" description="DUF4126" evidence="2">
    <location>
        <begin position="4"/>
        <end position="185"/>
    </location>
</feature>
<dbReference type="EMBL" id="RQVS01000005">
    <property type="protein sequence ID" value="RRJ87332.1"/>
    <property type="molecule type" value="Genomic_DNA"/>
</dbReference>
<evidence type="ECO:0000259" key="2">
    <source>
        <dbReference type="Pfam" id="PF13548"/>
    </source>
</evidence>
<comment type="caution">
    <text evidence="3">The sequence shown here is derived from an EMBL/GenBank/DDBJ whole genome shotgun (WGS) entry which is preliminary data.</text>
</comment>
<dbReference type="OrthoDB" id="161516at2"/>
<dbReference type="Pfam" id="PF13548">
    <property type="entry name" value="DUF4126"/>
    <property type="match status" value="1"/>
</dbReference>
<name>A0A3P3VX01_9MICO</name>
<evidence type="ECO:0000313" key="4">
    <source>
        <dbReference type="Proteomes" id="UP000274391"/>
    </source>
</evidence>
<dbReference type="InterPro" id="IPR025196">
    <property type="entry name" value="DUF4126"/>
</dbReference>